<evidence type="ECO:0000256" key="1">
    <source>
        <dbReference type="ARBA" id="ARBA00022729"/>
    </source>
</evidence>
<proteinExistence type="predicted"/>
<dbReference type="PROSITE" id="PS50026">
    <property type="entry name" value="EGF_3"/>
    <property type="match status" value="1"/>
</dbReference>
<dbReference type="PROSITE" id="PS51034">
    <property type="entry name" value="ZP_2"/>
    <property type="match status" value="1"/>
</dbReference>
<dbReference type="InterPro" id="IPR000742">
    <property type="entry name" value="EGF"/>
</dbReference>
<comment type="caution">
    <text evidence="3">The sequence shown here is derived from an EMBL/GenBank/DDBJ whole genome shotgun (WGS) entry which is preliminary data.</text>
</comment>
<keyword evidence="4" id="KW-1185">Reference proteome</keyword>
<evidence type="ECO:0000313" key="3">
    <source>
        <dbReference type="EMBL" id="CAH1784905.1"/>
    </source>
</evidence>
<dbReference type="InterPro" id="IPR051962">
    <property type="entry name" value="Cuticlin"/>
</dbReference>
<name>A0A8J1T539_OWEFU</name>
<dbReference type="SMART" id="SM00181">
    <property type="entry name" value="EGF"/>
    <property type="match status" value="4"/>
</dbReference>
<accession>A0A8J1T539</accession>
<dbReference type="PANTHER" id="PTHR22907:SF54">
    <property type="entry name" value="GH04558P"/>
    <property type="match status" value="1"/>
</dbReference>
<evidence type="ECO:0000313" key="4">
    <source>
        <dbReference type="Proteomes" id="UP000749559"/>
    </source>
</evidence>
<dbReference type="InterPro" id="IPR001507">
    <property type="entry name" value="ZP_dom"/>
</dbReference>
<dbReference type="OrthoDB" id="6256397at2759"/>
<keyword evidence="2" id="KW-1015">Disulfide bond</keyword>
<reference evidence="3" key="1">
    <citation type="submission" date="2022-03" db="EMBL/GenBank/DDBJ databases">
        <authorList>
            <person name="Martin C."/>
        </authorList>
    </citation>
    <scope>NUCLEOTIDE SEQUENCE</scope>
</reference>
<dbReference type="Proteomes" id="UP000749559">
    <property type="component" value="Unassembled WGS sequence"/>
</dbReference>
<dbReference type="AlphaFoldDB" id="A0A8J1T539"/>
<dbReference type="PROSITE" id="PS01186">
    <property type="entry name" value="EGF_2"/>
    <property type="match status" value="1"/>
</dbReference>
<keyword evidence="1" id="KW-0732">Signal</keyword>
<protein>
    <submittedName>
        <fullName evidence="3">Uncharacterized protein</fullName>
    </submittedName>
</protein>
<evidence type="ECO:0000256" key="2">
    <source>
        <dbReference type="PROSITE-ProRule" id="PRU00076"/>
    </source>
</evidence>
<organism evidence="3 4">
    <name type="scientific">Owenia fusiformis</name>
    <name type="common">Polychaete worm</name>
    <dbReference type="NCBI Taxonomy" id="6347"/>
    <lineage>
        <taxon>Eukaryota</taxon>
        <taxon>Metazoa</taxon>
        <taxon>Spiralia</taxon>
        <taxon>Lophotrochozoa</taxon>
        <taxon>Annelida</taxon>
        <taxon>Polychaeta</taxon>
        <taxon>Sedentaria</taxon>
        <taxon>Canalipalpata</taxon>
        <taxon>Sabellida</taxon>
        <taxon>Oweniida</taxon>
        <taxon>Oweniidae</taxon>
        <taxon>Owenia</taxon>
    </lineage>
</organism>
<dbReference type="PROSITE" id="PS00022">
    <property type="entry name" value="EGF_1"/>
    <property type="match status" value="1"/>
</dbReference>
<dbReference type="EMBL" id="CAIIXF020000005">
    <property type="protein sequence ID" value="CAH1784905.1"/>
    <property type="molecule type" value="Genomic_DNA"/>
</dbReference>
<feature type="disulfide bond" evidence="2">
    <location>
        <begin position="209"/>
        <end position="218"/>
    </location>
</feature>
<keyword evidence="2" id="KW-0245">EGF-like domain</keyword>
<sequence length="614" mass="67017">MRITVFILLLGICYIRCQDDDDREDPRRAGISEACTPILGCEDLYAQCVEGDGEGAGLVCKCQVGYIEASGKCTNLDQTCARGQSPCSDPMSECDSESNTCKCSEGTTNVNGVCVKDDVTSFDCRRANVGCKEGGQCNMVTGRCDCMDGYDMFDCGLELSLVDNGERVLVNPGTNDTTTAMQYACDDFGGCQNGGKCYTPQGGQPMCYCDCSYFGKTCENTRVMAECSSTSMTIYALPHGNFKGNVYIMGDSETCKLEADELADEDFQGVRMIKYQHRNMKAPRCSVSLKEMQNTPKKGDKTFYQDIIIEYSDKFVSTLDARYRVYCVHSQDKVVGGVVGEKVKVDQDKDLPQGHKADDSYSPLSMEVLDEAGNPVTHKTAVDLGTPLRLKFALDTGSGPGGAVFTKARIEMVCAFDSLDTEKPDTKHIDLVVNSCPDTQSAGVVDIPLLDMQINMKAFKFQGASEMVNILAKVKLCQEQNEKECEPRDCSDVHTGGENSGFGRKRRGLNTSELTVSSSFIVVGLKDEANKLDSSLEKPALTVETGLGSVTPTVGCFQSIGFLVTVGILSFVLLMSLSVVLFLFLRLRTEQRFHSDHMMYQATAYENAAYPGKN</sequence>
<gene>
    <name evidence="3" type="ORF">OFUS_LOCUS11027</name>
</gene>
<dbReference type="PANTHER" id="PTHR22907">
    <property type="entry name" value="GH04558P"/>
    <property type="match status" value="1"/>
</dbReference>
<comment type="caution">
    <text evidence="2">Lacks conserved residue(s) required for the propagation of feature annotation.</text>
</comment>